<keyword evidence="3" id="KW-0694">RNA-binding</keyword>
<keyword evidence="5" id="KW-1185">Reference proteome</keyword>
<keyword evidence="3" id="KW-0963">Cytoplasm</keyword>
<dbReference type="SUPFAM" id="SSF52374">
    <property type="entry name" value="Nucleotidylyl transferase"/>
    <property type="match status" value="1"/>
</dbReference>
<evidence type="ECO:0000256" key="1">
    <source>
        <dbReference type="ARBA" id="ARBA00022598"/>
    </source>
</evidence>
<evidence type="ECO:0000256" key="2">
    <source>
        <dbReference type="ARBA" id="ARBA00022694"/>
    </source>
</evidence>
<feature type="binding site" evidence="3">
    <location>
        <position position="81"/>
    </location>
    <ligand>
        <name>ATP</name>
        <dbReference type="ChEBI" id="CHEBI:30616"/>
    </ligand>
</feature>
<dbReference type="GO" id="GO:0006400">
    <property type="term" value="P:tRNA modification"/>
    <property type="evidence" value="ECO:0007669"/>
    <property type="project" value="UniProtKB-UniRule"/>
</dbReference>
<dbReference type="Pfam" id="PF05636">
    <property type="entry name" value="HIGH_NTase1"/>
    <property type="match status" value="1"/>
</dbReference>
<sequence length="387" mass="43346">MQQAKARSGADIAIAVMSGPFLQRGEPALISRWRRTKMALEGGVDLVVELPYAFAAQKAETFAAGAVSILDALHVDALCFGSESGDITQFTAILAHRRANQAQYEAHVRSLVRTGISYPKAQAQALQAIAKDTTLDVSQPNNILGLHYLQALQSQGSQAAPLTVRRLAAGYHDQTFATDTIASATSIRKQLANGDISAIGNVVPASTLHHLHEYYHTYGTFHDWERYFPLLKYKLLTMTAAQLASIYEAEEGLEHRVLDCIRGAVSFTDLMEQLKTKRYTWTRLQRLCVHILTHTTKEQLKDVQSSPYIRLLGMSRQGQSYLSMHKKKLKLPLVTHAKAYRHPLFELDHKASAVYYSILPEPLRSLMLKQDFVQHPLRYDETPKAYS</sequence>
<dbReference type="Gene3D" id="3.40.50.620">
    <property type="entry name" value="HUPs"/>
    <property type="match status" value="1"/>
</dbReference>
<keyword evidence="3" id="KW-0547">Nucleotide-binding</keyword>
<proteinExistence type="inferred from homology"/>
<accession>A0AA41XC88</accession>
<keyword evidence="1 3" id="KW-0436">Ligase</keyword>
<name>A0AA41XC88_9BACI</name>
<comment type="caution">
    <text evidence="3">Lacks conserved residue(s) required for the propagation of feature annotation.</text>
</comment>
<keyword evidence="3" id="KW-0820">tRNA-binding</keyword>
<organism evidence="4 5">
    <name type="scientific">Ectobacillus ponti</name>
    <dbReference type="NCBI Taxonomy" id="2961894"/>
    <lineage>
        <taxon>Bacteria</taxon>
        <taxon>Bacillati</taxon>
        <taxon>Bacillota</taxon>
        <taxon>Bacilli</taxon>
        <taxon>Bacillales</taxon>
        <taxon>Bacillaceae</taxon>
        <taxon>Ectobacillus</taxon>
    </lineage>
</organism>
<dbReference type="Proteomes" id="UP001156102">
    <property type="component" value="Unassembled WGS sequence"/>
</dbReference>
<dbReference type="NCBIfam" id="NF010191">
    <property type="entry name" value="PRK13670.1"/>
    <property type="match status" value="1"/>
</dbReference>
<feature type="binding site" evidence="3">
    <location>
        <position position="166"/>
    </location>
    <ligand>
        <name>ATP</name>
        <dbReference type="ChEBI" id="CHEBI:30616"/>
    </ligand>
</feature>
<dbReference type="HAMAP" id="MF_01539">
    <property type="entry name" value="TmcAL"/>
    <property type="match status" value="1"/>
</dbReference>
<evidence type="ECO:0000313" key="5">
    <source>
        <dbReference type="Proteomes" id="UP001156102"/>
    </source>
</evidence>
<dbReference type="GO" id="GO:0016879">
    <property type="term" value="F:ligase activity, forming carbon-nitrogen bonds"/>
    <property type="evidence" value="ECO:0007669"/>
    <property type="project" value="UniProtKB-UniRule"/>
</dbReference>
<dbReference type="GO" id="GO:0000049">
    <property type="term" value="F:tRNA binding"/>
    <property type="evidence" value="ECO:0007669"/>
    <property type="project" value="UniProtKB-KW"/>
</dbReference>
<keyword evidence="3" id="KW-0067">ATP-binding</keyword>
<dbReference type="PANTHER" id="PTHR37825:SF1">
    <property type="entry name" value="TRNA(MET) CYTIDINE ACETATE LIGASE"/>
    <property type="match status" value="1"/>
</dbReference>
<evidence type="ECO:0000313" key="4">
    <source>
        <dbReference type="EMBL" id="MCP8970260.1"/>
    </source>
</evidence>
<gene>
    <name evidence="3" type="primary">tmcAL</name>
    <name evidence="4" type="ORF">NK662_17195</name>
</gene>
<comment type="function">
    <text evidence="3">Catalyzes the formation of N(4)-acetylcytidine (ac(4)C) at the wobble position of elongator tRNA(Met), using acetate and ATP as substrates. First activates an acetate ion to form acetyladenylate (Ac-AMP) and then transfers the acetyl group to tRNA to form ac(4)C34.</text>
</comment>
<dbReference type="InterPro" id="IPR008513">
    <property type="entry name" value="tRNA(Met)_cyd_acetate_ligase"/>
</dbReference>
<dbReference type="PANTHER" id="PTHR37825">
    <property type="entry name" value="TRNA(MET) CYTIDINE ACETATE LIGASE"/>
    <property type="match status" value="1"/>
</dbReference>
<reference evidence="4" key="1">
    <citation type="submission" date="2022-07" db="EMBL/GenBank/DDBJ databases">
        <authorList>
            <person name="Li W.-J."/>
            <person name="Deng Q.-Q."/>
        </authorList>
    </citation>
    <scope>NUCLEOTIDE SEQUENCE</scope>
    <source>
        <strain evidence="4">SYSU M60031</strain>
    </source>
</reference>
<comment type="caution">
    <text evidence="4">The sequence shown here is derived from an EMBL/GenBank/DDBJ whole genome shotgun (WGS) entry which is preliminary data.</text>
</comment>
<dbReference type="GO" id="GO:0005524">
    <property type="term" value="F:ATP binding"/>
    <property type="evidence" value="ECO:0007669"/>
    <property type="project" value="UniProtKB-KW"/>
</dbReference>
<comment type="catalytic activity">
    <reaction evidence="3">
        <text>cytidine(34) in elongator tRNA(Met) + acetate + ATP = N(4)-acetylcytidine(34) in elongator tRNA(Met) + AMP + diphosphate</text>
        <dbReference type="Rhea" id="RHEA:58144"/>
        <dbReference type="Rhea" id="RHEA-COMP:10693"/>
        <dbReference type="Rhea" id="RHEA-COMP:10694"/>
        <dbReference type="ChEBI" id="CHEBI:30089"/>
        <dbReference type="ChEBI" id="CHEBI:30616"/>
        <dbReference type="ChEBI" id="CHEBI:33019"/>
        <dbReference type="ChEBI" id="CHEBI:74900"/>
        <dbReference type="ChEBI" id="CHEBI:82748"/>
        <dbReference type="ChEBI" id="CHEBI:456215"/>
    </reaction>
</comment>
<evidence type="ECO:0000256" key="3">
    <source>
        <dbReference type="HAMAP-Rule" id="MF_01539"/>
    </source>
</evidence>
<dbReference type="EC" id="6.3.4.-" evidence="3"/>
<feature type="binding site" evidence="3">
    <location>
        <position position="141"/>
    </location>
    <ligand>
        <name>ATP</name>
        <dbReference type="ChEBI" id="CHEBI:30616"/>
    </ligand>
</feature>
<dbReference type="InterPro" id="IPR014729">
    <property type="entry name" value="Rossmann-like_a/b/a_fold"/>
</dbReference>
<dbReference type="GO" id="GO:0005737">
    <property type="term" value="C:cytoplasm"/>
    <property type="evidence" value="ECO:0007669"/>
    <property type="project" value="UniProtKB-SubCell"/>
</dbReference>
<comment type="similarity">
    <text evidence="3">Belongs to the TmcAL family.</text>
</comment>
<dbReference type="EMBL" id="JANCLT010000010">
    <property type="protein sequence ID" value="MCP8970260.1"/>
    <property type="molecule type" value="Genomic_DNA"/>
</dbReference>
<keyword evidence="2 3" id="KW-0819">tRNA processing</keyword>
<comment type="subcellular location">
    <subcellularLocation>
        <location evidence="3">Cytoplasm</location>
    </subcellularLocation>
</comment>
<protein>
    <recommendedName>
        <fullName evidence="3">tRNA(Met) cytidine acetate ligase</fullName>
        <ecNumber evidence="3">6.3.4.-</ecNumber>
    </recommendedName>
</protein>
<dbReference type="AlphaFoldDB" id="A0AA41XC88"/>